<evidence type="ECO:0000313" key="1">
    <source>
        <dbReference type="EMBL" id="MFG6300507.1"/>
    </source>
</evidence>
<protein>
    <submittedName>
        <fullName evidence="1">Uncharacterized protein</fullName>
    </submittedName>
</protein>
<keyword evidence="2" id="KW-1185">Reference proteome</keyword>
<accession>A0ABW7EDP3</accession>
<name>A0ABW7EDP3_STRRO</name>
<comment type="caution">
    <text evidence="1">The sequence shown here is derived from an EMBL/GenBank/DDBJ whole genome shotgun (WGS) entry which is preliminary data.</text>
</comment>
<feature type="non-terminal residue" evidence="1">
    <location>
        <position position="1"/>
    </location>
</feature>
<reference evidence="1 2" key="1">
    <citation type="submission" date="2024-10" db="EMBL/GenBank/DDBJ databases">
        <title>Draft genome assembly of a novel steroid transforming actinomycete isolated from African clawed frog Xenopus laevis.</title>
        <authorList>
            <person name="Bragin E."/>
            <person name="Kollerov V."/>
            <person name="Donova M.V."/>
        </authorList>
    </citation>
    <scope>NUCLEOTIDE SEQUENCE [LARGE SCALE GENOMIC DNA]</scope>
    <source>
        <strain evidence="1 2">MTOC-St3</strain>
    </source>
</reference>
<dbReference type="RefSeq" id="WP_394395957.1">
    <property type="nucleotide sequence ID" value="NZ_JBIENY010000496.1"/>
</dbReference>
<evidence type="ECO:0000313" key="2">
    <source>
        <dbReference type="Proteomes" id="UP001605990"/>
    </source>
</evidence>
<proteinExistence type="predicted"/>
<dbReference type="EMBL" id="JBIENY010000496">
    <property type="protein sequence ID" value="MFG6300507.1"/>
    <property type="molecule type" value="Genomic_DNA"/>
</dbReference>
<dbReference type="Proteomes" id="UP001605990">
    <property type="component" value="Unassembled WGS sequence"/>
</dbReference>
<gene>
    <name evidence="1" type="ORF">ACGU38_34785</name>
</gene>
<organism evidence="1 2">
    <name type="scientific">Streptomyces rochei</name>
    <name type="common">Streptomyces parvullus</name>
    <dbReference type="NCBI Taxonomy" id="1928"/>
    <lineage>
        <taxon>Bacteria</taxon>
        <taxon>Bacillati</taxon>
        <taxon>Actinomycetota</taxon>
        <taxon>Actinomycetes</taxon>
        <taxon>Kitasatosporales</taxon>
        <taxon>Streptomycetaceae</taxon>
        <taxon>Streptomyces</taxon>
        <taxon>Streptomyces rochei group</taxon>
    </lineage>
</organism>
<sequence length="61" mass="6864">RYRVTVTVQGRPLMHGWWGSEATARRKFVAWIGEHGSRPGARVTLADEETGETLTEWPDPG</sequence>